<evidence type="ECO:0000313" key="1">
    <source>
        <dbReference type="EMBL" id="KKK50260.1"/>
    </source>
</evidence>
<protein>
    <recommendedName>
        <fullName evidence="2">Phage protein</fullName>
    </recommendedName>
</protein>
<dbReference type="EMBL" id="LAZR01068108">
    <property type="protein sequence ID" value="KKK50260.1"/>
    <property type="molecule type" value="Genomic_DNA"/>
</dbReference>
<gene>
    <name evidence="1" type="ORF">LCGC14_3126790</name>
</gene>
<reference evidence="1" key="1">
    <citation type="journal article" date="2015" name="Nature">
        <title>Complex archaea that bridge the gap between prokaryotes and eukaryotes.</title>
        <authorList>
            <person name="Spang A."/>
            <person name="Saw J.H."/>
            <person name="Jorgensen S.L."/>
            <person name="Zaremba-Niedzwiedzka K."/>
            <person name="Martijn J."/>
            <person name="Lind A.E."/>
            <person name="van Eijk R."/>
            <person name="Schleper C."/>
            <person name="Guy L."/>
            <person name="Ettema T.J."/>
        </authorList>
    </citation>
    <scope>NUCLEOTIDE SEQUENCE</scope>
</reference>
<name>A0A0F8WPL5_9ZZZZ</name>
<accession>A0A0F8WPL5</accession>
<organism evidence="1">
    <name type="scientific">marine sediment metagenome</name>
    <dbReference type="NCBI Taxonomy" id="412755"/>
    <lineage>
        <taxon>unclassified sequences</taxon>
        <taxon>metagenomes</taxon>
        <taxon>ecological metagenomes</taxon>
    </lineage>
</organism>
<proteinExistence type="predicted"/>
<evidence type="ECO:0008006" key="2">
    <source>
        <dbReference type="Google" id="ProtNLM"/>
    </source>
</evidence>
<feature type="non-terminal residue" evidence="1">
    <location>
        <position position="81"/>
    </location>
</feature>
<dbReference type="AlphaFoldDB" id="A0A0F8WPL5"/>
<sequence length="81" mass="9360">MSEVTKEDVNQVHKRIDELVEVTTLIRISVSKIEMAIPEPVELPKRPCDFLEDHIDEHKDNVKTWKHSVIKTAVDILKMAV</sequence>
<comment type="caution">
    <text evidence="1">The sequence shown here is derived from an EMBL/GenBank/DDBJ whole genome shotgun (WGS) entry which is preliminary data.</text>
</comment>